<dbReference type="EMBL" id="BRXZ01004647">
    <property type="protein sequence ID" value="GMH52960.1"/>
    <property type="molecule type" value="Genomic_DNA"/>
</dbReference>
<proteinExistence type="predicted"/>
<name>A0A9W6ZN42_9STRA</name>
<reference evidence="1" key="1">
    <citation type="submission" date="2022-07" db="EMBL/GenBank/DDBJ databases">
        <title>Genome analysis of Parmales, a sister group of diatoms, reveals the evolutionary specialization of diatoms from phago-mixotrophs to photoautotrophs.</title>
        <authorList>
            <person name="Ban H."/>
            <person name="Sato S."/>
            <person name="Yoshikawa S."/>
            <person name="Kazumasa Y."/>
            <person name="Nakamura Y."/>
            <person name="Ichinomiya M."/>
            <person name="Saitoh K."/>
            <person name="Sato N."/>
            <person name="Blanc-Mathieu R."/>
            <person name="Endo H."/>
            <person name="Kuwata A."/>
            <person name="Ogata H."/>
        </authorList>
    </citation>
    <scope>NUCLEOTIDE SEQUENCE</scope>
</reference>
<comment type="caution">
    <text evidence="1">The sequence shown here is derived from an EMBL/GenBank/DDBJ whole genome shotgun (WGS) entry which is preliminary data.</text>
</comment>
<gene>
    <name evidence="1" type="ORF">TrRE_jg11318</name>
</gene>
<evidence type="ECO:0000313" key="1">
    <source>
        <dbReference type="EMBL" id="GMH52960.1"/>
    </source>
</evidence>
<feature type="non-terminal residue" evidence="1">
    <location>
        <position position="248"/>
    </location>
</feature>
<protein>
    <submittedName>
        <fullName evidence="1">Uncharacterized protein</fullName>
    </submittedName>
</protein>
<dbReference type="Proteomes" id="UP001165082">
    <property type="component" value="Unassembled WGS sequence"/>
</dbReference>
<sequence>MIVLCVVVVGDERHWWLLRAVEAKCVRFKVGRTPQGTQSIFHGEGYEELFKLLKRPNLGGYDPIRISDIEISSPSNVTEHKLSYLIIQNIPGNYAAPLIQNTPTDYIAEYRWAWHPQLKLQLKSGSLQNKSGLFCANLYHKVDGVRAPYRENDNDFYIFGGVTGSAVYLWRIPESALLEHECIGEGATTSLHLHVPMDHEGEVKPLTRKKTKNAWTMNYFVGRFAITDAQQEALDTGDYLKELIRGNA</sequence>
<dbReference type="AlphaFoldDB" id="A0A9W6ZN42"/>
<accession>A0A9W6ZN42</accession>
<keyword evidence="2" id="KW-1185">Reference proteome</keyword>
<organism evidence="1 2">
    <name type="scientific">Triparma retinervis</name>
    <dbReference type="NCBI Taxonomy" id="2557542"/>
    <lineage>
        <taxon>Eukaryota</taxon>
        <taxon>Sar</taxon>
        <taxon>Stramenopiles</taxon>
        <taxon>Ochrophyta</taxon>
        <taxon>Bolidophyceae</taxon>
        <taxon>Parmales</taxon>
        <taxon>Triparmaceae</taxon>
        <taxon>Triparma</taxon>
    </lineage>
</organism>
<evidence type="ECO:0000313" key="2">
    <source>
        <dbReference type="Proteomes" id="UP001165082"/>
    </source>
</evidence>